<reference evidence="1 2" key="1">
    <citation type="journal article" date="2021" name="Hortic Res">
        <title>High-quality reference genome and annotation aids understanding of berry development for evergreen blueberry (Vaccinium darrowii).</title>
        <authorList>
            <person name="Yu J."/>
            <person name="Hulse-Kemp A.M."/>
            <person name="Babiker E."/>
            <person name="Staton M."/>
        </authorList>
    </citation>
    <scope>NUCLEOTIDE SEQUENCE [LARGE SCALE GENOMIC DNA]</scope>
    <source>
        <strain evidence="2">cv. NJ 8807/NJ 8810</strain>
        <tissue evidence="1">Young leaf</tissue>
    </source>
</reference>
<dbReference type="EMBL" id="CM037155">
    <property type="protein sequence ID" value="KAH7848122.1"/>
    <property type="molecule type" value="Genomic_DNA"/>
</dbReference>
<comment type="caution">
    <text evidence="1">The sequence shown here is derived from an EMBL/GenBank/DDBJ whole genome shotgun (WGS) entry which is preliminary data.</text>
</comment>
<evidence type="ECO:0000313" key="2">
    <source>
        <dbReference type="Proteomes" id="UP000828048"/>
    </source>
</evidence>
<accession>A0ACB7Y499</accession>
<organism evidence="1 2">
    <name type="scientific">Vaccinium darrowii</name>
    <dbReference type="NCBI Taxonomy" id="229202"/>
    <lineage>
        <taxon>Eukaryota</taxon>
        <taxon>Viridiplantae</taxon>
        <taxon>Streptophyta</taxon>
        <taxon>Embryophyta</taxon>
        <taxon>Tracheophyta</taxon>
        <taxon>Spermatophyta</taxon>
        <taxon>Magnoliopsida</taxon>
        <taxon>eudicotyledons</taxon>
        <taxon>Gunneridae</taxon>
        <taxon>Pentapetalae</taxon>
        <taxon>asterids</taxon>
        <taxon>Ericales</taxon>
        <taxon>Ericaceae</taxon>
        <taxon>Vaccinioideae</taxon>
        <taxon>Vaccinieae</taxon>
        <taxon>Vaccinium</taxon>
    </lineage>
</organism>
<proteinExistence type="predicted"/>
<evidence type="ECO:0000313" key="1">
    <source>
        <dbReference type="EMBL" id="KAH7848122.1"/>
    </source>
</evidence>
<protein>
    <submittedName>
        <fullName evidence="1">Uncharacterized protein</fullName>
    </submittedName>
</protein>
<keyword evidence="2" id="KW-1185">Reference proteome</keyword>
<gene>
    <name evidence="1" type="ORF">Vadar_034043</name>
</gene>
<dbReference type="Proteomes" id="UP000828048">
    <property type="component" value="Chromosome 5"/>
</dbReference>
<sequence>MAPTLLIRPPPINPTTTTTTDHRIPKPPPRVCFSFAAYAKTVIHHLTTQNVPVEPGLTAPEFDSVESTFHFTFPPDLRSILQEGLPVGPGFPNWRSSSAQQLQILTTLPVLGLCKEVSMHNFWAHSWGEKPELVEEAVELAKRFLKKLPILVPIYRNCYIPCTPNMAGNPVFYIDGGDVRIWSFDVAGFFQRVDFGVKEGEVKRRPTSLNVPVWAATEARRIEFWTEIVEGVEYVHPNNQANATRIKSVFTFTSPTEGGRVVGEAGGGTRRRWTGDLVGCREAVWCKLKDGGWKEEEVGEMLDGGDERDENEGMMRLRNVAEHVRELSVILLRAGWSREDVVDSLGCHVENGYEVLESNWIDFRVL</sequence>
<name>A0ACB7Y499_9ERIC</name>